<dbReference type="AlphaFoldDB" id="A0A9P9JR65"/>
<feature type="compositionally biased region" description="Polar residues" evidence="1">
    <location>
        <begin position="65"/>
        <end position="79"/>
    </location>
</feature>
<comment type="caution">
    <text evidence="2">The sequence shown here is derived from an EMBL/GenBank/DDBJ whole genome shotgun (WGS) entry which is preliminary data.</text>
</comment>
<evidence type="ECO:0000313" key="3">
    <source>
        <dbReference type="Proteomes" id="UP000720189"/>
    </source>
</evidence>
<name>A0A9P9JR65_FUSRE</name>
<evidence type="ECO:0000256" key="1">
    <source>
        <dbReference type="SAM" id="MobiDB-lite"/>
    </source>
</evidence>
<dbReference type="RefSeq" id="XP_046044497.1">
    <property type="nucleotide sequence ID" value="XM_046196118.1"/>
</dbReference>
<protein>
    <submittedName>
        <fullName evidence="2">Uncharacterized protein</fullName>
    </submittedName>
</protein>
<reference evidence="2" key="1">
    <citation type="journal article" date="2021" name="Nat. Commun.">
        <title>Genetic determinants of endophytism in the Arabidopsis root mycobiome.</title>
        <authorList>
            <person name="Mesny F."/>
            <person name="Miyauchi S."/>
            <person name="Thiergart T."/>
            <person name="Pickel B."/>
            <person name="Atanasova L."/>
            <person name="Karlsson M."/>
            <person name="Huettel B."/>
            <person name="Barry K.W."/>
            <person name="Haridas S."/>
            <person name="Chen C."/>
            <person name="Bauer D."/>
            <person name="Andreopoulos W."/>
            <person name="Pangilinan J."/>
            <person name="LaButti K."/>
            <person name="Riley R."/>
            <person name="Lipzen A."/>
            <person name="Clum A."/>
            <person name="Drula E."/>
            <person name="Henrissat B."/>
            <person name="Kohler A."/>
            <person name="Grigoriev I.V."/>
            <person name="Martin F.M."/>
            <person name="Hacquard S."/>
        </authorList>
    </citation>
    <scope>NUCLEOTIDE SEQUENCE</scope>
    <source>
        <strain evidence="2">MPI-CAGE-AT-0023</strain>
    </source>
</reference>
<dbReference type="Proteomes" id="UP000720189">
    <property type="component" value="Unassembled WGS sequence"/>
</dbReference>
<dbReference type="GeneID" id="70226072"/>
<sequence length="314" mass="35455">MGAPHSLHQKVIFVNINIVAPTTSSTSTPLTKPTSRSTHLPPFRMSVFQALRRAIRIKGPKSHGTGFQSNHTPIHNTQPFRHVPVKEKPYRGDPQLRKNEDAARVDRDIKDLEGDLLAIKMRLKGWGYHDIDVLCQLEAMYGASRETLWVLNDMKRRLREQRERREVGIGDKRGFRFCNLSTSEQDLAEMHRRKLRASKFLVKLEGPLDTTAAVAQAVDLSSTIEDAMAAADSSGKAGSFFEINSINKATIEAYLRPKPSLTTFVPTFIPCNQARKSLSLHSLHPTLDIESTLPHRRLEQFSDTPRQAQNEYPV</sequence>
<feature type="region of interest" description="Disordered" evidence="1">
    <location>
        <begin position="60"/>
        <end position="102"/>
    </location>
</feature>
<gene>
    <name evidence="2" type="ORF">BKA55DRAFT_597731</name>
</gene>
<dbReference type="EMBL" id="JAGMUX010000017">
    <property type="protein sequence ID" value="KAH7234732.1"/>
    <property type="molecule type" value="Genomic_DNA"/>
</dbReference>
<accession>A0A9P9JR65</accession>
<dbReference type="OrthoDB" id="5067903at2759"/>
<organism evidence="2 3">
    <name type="scientific">Fusarium redolens</name>
    <dbReference type="NCBI Taxonomy" id="48865"/>
    <lineage>
        <taxon>Eukaryota</taxon>
        <taxon>Fungi</taxon>
        <taxon>Dikarya</taxon>
        <taxon>Ascomycota</taxon>
        <taxon>Pezizomycotina</taxon>
        <taxon>Sordariomycetes</taxon>
        <taxon>Hypocreomycetidae</taxon>
        <taxon>Hypocreales</taxon>
        <taxon>Nectriaceae</taxon>
        <taxon>Fusarium</taxon>
        <taxon>Fusarium redolens species complex</taxon>
    </lineage>
</organism>
<evidence type="ECO:0000313" key="2">
    <source>
        <dbReference type="EMBL" id="KAH7234732.1"/>
    </source>
</evidence>
<keyword evidence="3" id="KW-1185">Reference proteome</keyword>
<proteinExistence type="predicted"/>
<feature type="compositionally biased region" description="Basic and acidic residues" evidence="1">
    <location>
        <begin position="84"/>
        <end position="102"/>
    </location>
</feature>